<feature type="binding site" evidence="6">
    <location>
        <position position="304"/>
    </location>
    <ligand>
        <name>Zn(2+)</name>
        <dbReference type="ChEBI" id="CHEBI:29105"/>
        <label>1</label>
    </ligand>
</feature>
<dbReference type="CDD" id="cd01317">
    <property type="entry name" value="DHOase_IIa"/>
    <property type="match status" value="1"/>
</dbReference>
<feature type="binding site" evidence="6">
    <location>
        <position position="91"/>
    </location>
    <ligand>
        <name>substrate</name>
    </ligand>
</feature>
<keyword evidence="5 6" id="KW-0665">Pyrimidine biosynthesis</keyword>
<keyword evidence="4 6" id="KW-0378">Hydrolase</keyword>
<comment type="pathway">
    <text evidence="6">Pyrimidine metabolism; UMP biosynthesis via de novo pathway; (S)-dihydroorotate from bicarbonate: step 3/3.</text>
</comment>
<comment type="caution">
    <text evidence="8">The sequence shown here is derived from an EMBL/GenBank/DDBJ whole genome shotgun (WGS) entry which is preliminary data.</text>
</comment>
<evidence type="ECO:0000259" key="7">
    <source>
        <dbReference type="Pfam" id="PF12890"/>
    </source>
</evidence>
<evidence type="ECO:0000256" key="4">
    <source>
        <dbReference type="ARBA" id="ARBA00022801"/>
    </source>
</evidence>
<dbReference type="AlphaFoldDB" id="A0A179B634"/>
<reference evidence="8 9" key="1">
    <citation type="submission" date="2016-04" db="EMBL/GenBank/DDBJ databases">
        <title>Peptidophaga gingivicola gen. nov., sp. nov., isolated from human subgingival plaque.</title>
        <authorList>
            <person name="Beall C.J."/>
            <person name="Mokrzan E.M."/>
            <person name="Griffen A.L."/>
            <person name="Leys E.J."/>
        </authorList>
    </citation>
    <scope>NUCLEOTIDE SEQUENCE [LARGE SCALE GENOMIC DNA]</scope>
    <source>
        <strain evidence="8 9">BA112</strain>
    </source>
</reference>
<keyword evidence="6" id="KW-0862">Zinc</keyword>
<dbReference type="OrthoDB" id="9803027at2"/>
<dbReference type="PANTHER" id="PTHR43668">
    <property type="entry name" value="ALLANTOINASE"/>
    <property type="match status" value="1"/>
</dbReference>
<dbReference type="GO" id="GO:0044205">
    <property type="term" value="P:'de novo' UMP biosynthetic process"/>
    <property type="evidence" value="ECO:0007669"/>
    <property type="project" value="UniProtKB-UniRule"/>
</dbReference>
<feature type="binding site" evidence="6">
    <location>
        <position position="308"/>
    </location>
    <ligand>
        <name>substrate</name>
    </ligand>
</feature>
<dbReference type="PROSITE" id="PS00483">
    <property type="entry name" value="DIHYDROOROTASE_2"/>
    <property type="match status" value="1"/>
</dbReference>
<evidence type="ECO:0000256" key="2">
    <source>
        <dbReference type="ARBA" id="ARBA00010286"/>
    </source>
</evidence>
<comment type="cofactor">
    <cofactor evidence="6">
        <name>Zn(2+)</name>
        <dbReference type="ChEBI" id="CHEBI:29105"/>
    </cofactor>
    <text evidence="6">Binds 2 Zn(2+) ions per subunit.</text>
</comment>
<comment type="similarity">
    <text evidence="2 6">Belongs to the metallo-dependent hydrolases superfamily. DHOase family. Class I DHOase subfamily.</text>
</comment>
<feature type="binding site" evidence="6">
    <location>
        <position position="277"/>
    </location>
    <ligand>
        <name>substrate</name>
    </ligand>
</feature>
<evidence type="ECO:0000256" key="1">
    <source>
        <dbReference type="ARBA" id="ARBA00002368"/>
    </source>
</evidence>
<dbReference type="InterPro" id="IPR024403">
    <property type="entry name" value="DHOase_cat"/>
</dbReference>
<feature type="binding site" evidence="6">
    <location>
        <begin position="59"/>
        <end position="61"/>
    </location>
    <ligand>
        <name>substrate</name>
    </ligand>
</feature>
<feature type="binding site" evidence="6">
    <location>
        <position position="59"/>
    </location>
    <ligand>
        <name>Zn(2+)</name>
        <dbReference type="ChEBI" id="CHEBI:29105"/>
        <label>1</label>
    </ligand>
</feature>
<dbReference type="InterPro" id="IPR011059">
    <property type="entry name" value="Metal-dep_hydrolase_composite"/>
</dbReference>
<keyword evidence="9" id="KW-1185">Reference proteome</keyword>
<dbReference type="Proteomes" id="UP000078368">
    <property type="component" value="Unassembled WGS sequence"/>
</dbReference>
<dbReference type="InterPro" id="IPR004722">
    <property type="entry name" value="DHOase"/>
</dbReference>
<comment type="function">
    <text evidence="1 6">Catalyzes the reversible cyclization of carbamoyl aspartate to dihydroorotate.</text>
</comment>
<dbReference type="RefSeq" id="WP_064231517.1">
    <property type="nucleotide sequence ID" value="NZ_LVZK01000001.1"/>
</dbReference>
<feature type="binding site" evidence="6">
    <location>
        <position position="57"/>
    </location>
    <ligand>
        <name>Zn(2+)</name>
        <dbReference type="ChEBI" id="CHEBI:29105"/>
        <label>1</label>
    </ligand>
</feature>
<gene>
    <name evidence="6" type="primary">pyrC</name>
    <name evidence="8" type="ORF">A4H34_07155</name>
</gene>
<dbReference type="NCBIfam" id="TIGR00857">
    <property type="entry name" value="pyrC_multi"/>
    <property type="match status" value="1"/>
</dbReference>
<evidence type="ECO:0000256" key="5">
    <source>
        <dbReference type="ARBA" id="ARBA00022975"/>
    </source>
</evidence>
<dbReference type="GO" id="GO:0006145">
    <property type="term" value="P:purine nucleobase catabolic process"/>
    <property type="evidence" value="ECO:0007669"/>
    <property type="project" value="TreeGrafter"/>
</dbReference>
<evidence type="ECO:0000256" key="6">
    <source>
        <dbReference type="HAMAP-Rule" id="MF_00220"/>
    </source>
</evidence>
<dbReference type="EC" id="3.5.2.3" evidence="6"/>
<dbReference type="PANTHER" id="PTHR43668:SF2">
    <property type="entry name" value="ALLANTOINASE"/>
    <property type="match status" value="1"/>
</dbReference>
<dbReference type="InterPro" id="IPR032466">
    <property type="entry name" value="Metal_Hydrolase"/>
</dbReference>
<dbReference type="SUPFAM" id="SSF51338">
    <property type="entry name" value="Composite domain of metallo-dependent hydrolases"/>
    <property type="match status" value="1"/>
</dbReference>
<dbReference type="InterPro" id="IPR050138">
    <property type="entry name" value="DHOase/Allantoinase_Hydrolase"/>
</dbReference>
<dbReference type="UniPathway" id="UPA00070">
    <property type="reaction ID" value="UER00117"/>
</dbReference>
<feature type="active site" evidence="6">
    <location>
        <position position="304"/>
    </location>
</feature>
<dbReference type="Gene3D" id="3.20.20.140">
    <property type="entry name" value="Metal-dependent hydrolases"/>
    <property type="match status" value="1"/>
</dbReference>
<dbReference type="InterPro" id="IPR002195">
    <property type="entry name" value="Dihydroorotase_CS"/>
</dbReference>
<feature type="domain" description="Dihydroorotase catalytic" evidence="7">
    <location>
        <begin position="47"/>
        <end position="235"/>
    </location>
</feature>
<evidence type="ECO:0000256" key="3">
    <source>
        <dbReference type="ARBA" id="ARBA00022723"/>
    </source>
</evidence>
<dbReference type="SUPFAM" id="SSF51556">
    <property type="entry name" value="Metallo-dependent hydrolases"/>
    <property type="match status" value="1"/>
</dbReference>
<dbReference type="GO" id="GO:0008270">
    <property type="term" value="F:zinc ion binding"/>
    <property type="evidence" value="ECO:0007669"/>
    <property type="project" value="UniProtKB-UniRule"/>
</dbReference>
<dbReference type="Pfam" id="PF12890">
    <property type="entry name" value="DHOase"/>
    <property type="match status" value="1"/>
</dbReference>
<feature type="binding site" evidence="6">
    <location>
        <position position="231"/>
    </location>
    <ligand>
        <name>Zn(2+)</name>
        <dbReference type="ChEBI" id="CHEBI:29105"/>
        <label>2</label>
    </ligand>
</feature>
<comment type="caution">
    <text evidence="6">Lacks conserved residue(s) required for the propagation of feature annotation.</text>
</comment>
<accession>A0A179B634</accession>
<dbReference type="GO" id="GO:0005737">
    <property type="term" value="C:cytoplasm"/>
    <property type="evidence" value="ECO:0007669"/>
    <property type="project" value="TreeGrafter"/>
</dbReference>
<sequence>MSEYIFKRARLLGKDVVDVHVLDGMIAAVSGDEISSANATVVDASGLVVLPGLVDSHTHLREPGLEDSETVLTGSQAAAAGGYTCVNAMANTTPVQDSAGVVEQVMRLGEIAGYVDVRPVGAVSSALEGKHLAELGAMAASDAQVRYFSDDGKCVSDPVLMRRALEYAKAFDGVVAQHAQDPRLTERAQMHEGDVSAELGLAGWPAVAEESIIARDVLLAKHVGSKVHILHVSTAGSVDLVRWAKAQGIAVTAEATPHHLGLDHTEVRSYDPMFKVNPPLRPREDVEALRRGVVDGTIDVIGTDHAPHPIEEKDCEWAVAANGMIGLETALSVVQESLVDVGLIDWEDVARLMSYEPARICASPDQGRPVAAGEPANLCFVDPDARREISGRAGHSKSHNTPWEGRTLPGRVMYTVHRGVPTVWEGELRSHGDVMADRAKLGRVGSLTV</sequence>
<feature type="binding site" evidence="6">
    <location>
        <position position="151"/>
    </location>
    <ligand>
        <name>Zn(2+)</name>
        <dbReference type="ChEBI" id="CHEBI:29105"/>
        <label>1</label>
    </ligand>
</feature>
<feature type="binding site" evidence="6">
    <location>
        <position position="151"/>
    </location>
    <ligand>
        <name>Zn(2+)</name>
        <dbReference type="ChEBI" id="CHEBI:29105"/>
        <label>2</label>
    </ligand>
</feature>
<dbReference type="GO" id="GO:0004038">
    <property type="term" value="F:allantoinase activity"/>
    <property type="evidence" value="ECO:0007669"/>
    <property type="project" value="TreeGrafter"/>
</dbReference>
<dbReference type="Gene3D" id="2.30.40.10">
    <property type="entry name" value="Urease, subunit C, domain 1"/>
    <property type="match status" value="1"/>
</dbReference>
<organism evidence="8 9">
    <name type="scientific">Peptidiphaga gingivicola</name>
    <dbReference type="NCBI Taxonomy" id="2741497"/>
    <lineage>
        <taxon>Bacteria</taxon>
        <taxon>Bacillati</taxon>
        <taxon>Actinomycetota</taxon>
        <taxon>Actinomycetes</taxon>
        <taxon>Actinomycetales</taxon>
        <taxon>Actinomycetaceae</taxon>
        <taxon>Peptidiphaga</taxon>
    </lineage>
</organism>
<dbReference type="EMBL" id="LVZK01000001">
    <property type="protein sequence ID" value="OAP86880.1"/>
    <property type="molecule type" value="Genomic_DNA"/>
</dbReference>
<feature type="binding site" evidence="6">
    <location>
        <position position="178"/>
    </location>
    <ligand>
        <name>Zn(2+)</name>
        <dbReference type="ChEBI" id="CHEBI:29105"/>
        <label>2</label>
    </ligand>
</feature>
<proteinExistence type="inferred from homology"/>
<dbReference type="GO" id="GO:0004151">
    <property type="term" value="F:dihydroorotase activity"/>
    <property type="evidence" value="ECO:0007669"/>
    <property type="project" value="UniProtKB-UniRule"/>
</dbReference>
<comment type="catalytic activity">
    <reaction evidence="6">
        <text>(S)-dihydroorotate + H2O = N-carbamoyl-L-aspartate + H(+)</text>
        <dbReference type="Rhea" id="RHEA:24296"/>
        <dbReference type="ChEBI" id="CHEBI:15377"/>
        <dbReference type="ChEBI" id="CHEBI:15378"/>
        <dbReference type="ChEBI" id="CHEBI:30864"/>
        <dbReference type="ChEBI" id="CHEBI:32814"/>
        <dbReference type="EC" id="3.5.2.3"/>
    </reaction>
</comment>
<evidence type="ECO:0000313" key="8">
    <source>
        <dbReference type="EMBL" id="OAP86880.1"/>
    </source>
</evidence>
<protein>
    <recommendedName>
        <fullName evidence="6">Dihydroorotase</fullName>
        <shortName evidence="6">DHOase</shortName>
        <ecNumber evidence="6">3.5.2.3</ecNumber>
    </recommendedName>
</protein>
<dbReference type="HAMAP" id="MF_00220_B">
    <property type="entry name" value="PyrC_classI_B"/>
    <property type="match status" value="1"/>
</dbReference>
<dbReference type="NCBIfam" id="NF006836">
    <property type="entry name" value="PRK09357.1-1"/>
    <property type="match status" value="1"/>
</dbReference>
<evidence type="ECO:0000313" key="9">
    <source>
        <dbReference type="Proteomes" id="UP000078368"/>
    </source>
</evidence>
<keyword evidence="3 6" id="KW-0479">Metal-binding</keyword>
<dbReference type="STRING" id="1823756.A4H34_07155"/>
<name>A0A179B634_9ACTO</name>